<dbReference type="SMART" id="SM00382">
    <property type="entry name" value="AAA"/>
    <property type="match status" value="1"/>
</dbReference>
<dbReference type="InterPro" id="IPR027417">
    <property type="entry name" value="P-loop_NTPase"/>
</dbReference>
<evidence type="ECO:0000313" key="4">
    <source>
        <dbReference type="EMBL" id="MDW5593472.1"/>
    </source>
</evidence>
<comment type="caution">
    <text evidence="4">The sequence shown here is derived from an EMBL/GenBank/DDBJ whole genome shotgun (WGS) entry which is preliminary data.</text>
</comment>
<dbReference type="InterPro" id="IPR015854">
    <property type="entry name" value="ABC_transpr_LolD-like"/>
</dbReference>
<evidence type="ECO:0000259" key="3">
    <source>
        <dbReference type="PROSITE" id="PS50893"/>
    </source>
</evidence>
<dbReference type="SUPFAM" id="SSF52540">
    <property type="entry name" value="P-loop containing nucleoside triphosphate hydrolases"/>
    <property type="match status" value="1"/>
</dbReference>
<evidence type="ECO:0000256" key="1">
    <source>
        <dbReference type="ARBA" id="ARBA00022741"/>
    </source>
</evidence>
<reference evidence="4 5" key="2">
    <citation type="submission" date="2023-10" db="EMBL/GenBank/DDBJ databases">
        <authorList>
            <person name="Han X.F."/>
        </authorList>
    </citation>
    <scope>NUCLEOTIDE SEQUENCE [LARGE SCALE GENOMIC DNA]</scope>
    <source>
        <strain evidence="4 5">KCTC 39840</strain>
    </source>
</reference>
<dbReference type="EMBL" id="JAWSTH010000005">
    <property type="protein sequence ID" value="MDW5593472.1"/>
    <property type="molecule type" value="Genomic_DNA"/>
</dbReference>
<reference evidence="5" key="1">
    <citation type="submission" date="2023-07" db="EMBL/GenBank/DDBJ databases">
        <title>Conexibacter stalactiti sp. nov., isolated from stalactites in a lava cave and emended description of the genus Conexibacter.</title>
        <authorList>
            <person name="Lee S.D."/>
        </authorList>
    </citation>
    <scope>NUCLEOTIDE SEQUENCE [LARGE SCALE GENOMIC DNA]</scope>
    <source>
        <strain evidence="5">KCTC 39840</strain>
    </source>
</reference>
<proteinExistence type="predicted"/>
<name>A0ABU4HJN0_9ACTN</name>
<dbReference type="RefSeq" id="WP_318595733.1">
    <property type="nucleotide sequence ID" value="NZ_JAWSTH010000005.1"/>
</dbReference>
<dbReference type="InterPro" id="IPR003593">
    <property type="entry name" value="AAA+_ATPase"/>
</dbReference>
<keyword evidence="2 4" id="KW-0067">ATP-binding</keyword>
<protein>
    <submittedName>
        <fullName evidence="4">ATP-binding cassette domain-containing protein</fullName>
    </submittedName>
</protein>
<dbReference type="Proteomes" id="UP001284601">
    <property type="component" value="Unassembled WGS sequence"/>
</dbReference>
<evidence type="ECO:0000256" key="2">
    <source>
        <dbReference type="ARBA" id="ARBA00022840"/>
    </source>
</evidence>
<dbReference type="GO" id="GO:0005524">
    <property type="term" value="F:ATP binding"/>
    <property type="evidence" value="ECO:0007669"/>
    <property type="project" value="UniProtKB-KW"/>
</dbReference>
<dbReference type="Gene3D" id="3.40.50.300">
    <property type="entry name" value="P-loop containing nucleotide triphosphate hydrolases"/>
    <property type="match status" value="1"/>
</dbReference>
<evidence type="ECO:0000313" key="5">
    <source>
        <dbReference type="Proteomes" id="UP001284601"/>
    </source>
</evidence>
<accession>A0ABU4HJN0</accession>
<feature type="domain" description="ABC transporter" evidence="3">
    <location>
        <begin position="15"/>
        <end position="247"/>
    </location>
</feature>
<dbReference type="PROSITE" id="PS50893">
    <property type="entry name" value="ABC_TRANSPORTER_2"/>
    <property type="match status" value="1"/>
</dbReference>
<organism evidence="4 5">
    <name type="scientific">Conexibacter stalactiti</name>
    <dbReference type="NCBI Taxonomy" id="1940611"/>
    <lineage>
        <taxon>Bacteria</taxon>
        <taxon>Bacillati</taxon>
        <taxon>Actinomycetota</taxon>
        <taxon>Thermoleophilia</taxon>
        <taxon>Solirubrobacterales</taxon>
        <taxon>Conexibacteraceae</taxon>
        <taxon>Conexibacter</taxon>
    </lineage>
</organism>
<keyword evidence="5" id="KW-1185">Reference proteome</keyword>
<dbReference type="PANTHER" id="PTHR24220">
    <property type="entry name" value="IMPORT ATP-BINDING PROTEIN"/>
    <property type="match status" value="1"/>
</dbReference>
<dbReference type="Pfam" id="PF00005">
    <property type="entry name" value="ABC_tran"/>
    <property type="match status" value="1"/>
</dbReference>
<sequence length="248" mass="26472">MGEDRVLDDLDAPLLELDDVARSHQGGPYLPPLLDGARLRIAAGDFVAVWGSPRSGKTTLLRIASGIEPPDRGTVRVSGIDLATLSPSKRGAVRLETVGLADAGGADVRDLKLVDYLALPVARRLSRRQAVIRARETLSIVGIEHTAELRWSMLDDGQRARAGLAHALVRGPRLLLVDDVTRNMGAVEEAEIVGLLTRLVRDSGLAVLLTSSTLSAAVGAHETYILRGGTLDPVDDSSLRVARMTTRA</sequence>
<keyword evidence="1" id="KW-0547">Nucleotide-binding</keyword>
<dbReference type="InterPro" id="IPR003439">
    <property type="entry name" value="ABC_transporter-like_ATP-bd"/>
</dbReference>
<gene>
    <name evidence="4" type="ORF">R7226_03930</name>
</gene>